<proteinExistence type="predicted"/>
<name>A0A828YYB8_9LEPT</name>
<sequence length="59" mass="6808">MKVSAKLFFPSELVPARIFPLLEYLKFKSSMFTIQNNLEVFSGRNLKSGLWENRGALRS</sequence>
<reference evidence="1 2" key="1">
    <citation type="submission" date="2012-10" db="EMBL/GenBank/DDBJ databases">
        <authorList>
            <person name="Harkins D.M."/>
            <person name="Durkin A.S."/>
            <person name="Brinkac L.M."/>
            <person name="Haft D.H."/>
            <person name="Selengut J.D."/>
            <person name="Sanka R."/>
            <person name="DePew J."/>
            <person name="Purushe J."/>
            <person name="Whelen A.C."/>
            <person name="Vinetz J.M."/>
            <person name="Sutton G.G."/>
            <person name="Nierman W.C."/>
            <person name="Fouts D.E."/>
        </authorList>
    </citation>
    <scope>NUCLEOTIDE SEQUENCE [LARGE SCALE GENOMIC DNA]</scope>
    <source>
        <strain evidence="1 2">2006001853</strain>
    </source>
</reference>
<accession>A0A828YYB8</accession>
<protein>
    <submittedName>
        <fullName evidence="1">Uncharacterized protein</fullName>
    </submittedName>
</protein>
<gene>
    <name evidence="1" type="ORF">LEP1GSC036_2451</name>
</gene>
<evidence type="ECO:0000313" key="1">
    <source>
        <dbReference type="EMBL" id="EKR63030.1"/>
    </source>
</evidence>
<dbReference type="Proteomes" id="UP000001338">
    <property type="component" value="Unassembled WGS sequence"/>
</dbReference>
<organism evidence="1 2">
    <name type="scientific">Leptospira weilii str. 2006001853</name>
    <dbReference type="NCBI Taxonomy" id="1001589"/>
    <lineage>
        <taxon>Bacteria</taxon>
        <taxon>Pseudomonadati</taxon>
        <taxon>Spirochaetota</taxon>
        <taxon>Spirochaetia</taxon>
        <taxon>Leptospirales</taxon>
        <taxon>Leptospiraceae</taxon>
        <taxon>Leptospira</taxon>
    </lineage>
</organism>
<evidence type="ECO:0000313" key="2">
    <source>
        <dbReference type="Proteomes" id="UP000001338"/>
    </source>
</evidence>
<comment type="caution">
    <text evidence="1">The sequence shown here is derived from an EMBL/GenBank/DDBJ whole genome shotgun (WGS) entry which is preliminary data.</text>
</comment>
<dbReference type="AlphaFoldDB" id="A0A828YYB8"/>
<dbReference type="EMBL" id="AFLV02000065">
    <property type="protein sequence ID" value="EKR63030.1"/>
    <property type="molecule type" value="Genomic_DNA"/>
</dbReference>